<feature type="transmembrane region" description="Helical" evidence="7">
    <location>
        <begin position="499"/>
        <end position="519"/>
    </location>
</feature>
<dbReference type="GO" id="GO:0016020">
    <property type="term" value="C:membrane"/>
    <property type="evidence" value="ECO:0007669"/>
    <property type="project" value="UniProtKB-SubCell"/>
</dbReference>
<organism evidence="8">
    <name type="scientific">Cyberlindnera americana</name>
    <dbReference type="NCBI Taxonomy" id="36016"/>
    <lineage>
        <taxon>Eukaryota</taxon>
        <taxon>Fungi</taxon>
        <taxon>Dikarya</taxon>
        <taxon>Ascomycota</taxon>
        <taxon>Saccharomycotina</taxon>
        <taxon>Saccharomycetes</taxon>
        <taxon>Phaffomycetales</taxon>
        <taxon>Phaffomycetaceae</taxon>
        <taxon>Cyberlindnera</taxon>
    </lineage>
</organism>
<protein>
    <submittedName>
        <fullName evidence="8">MATE transporter</fullName>
    </submittedName>
</protein>
<keyword evidence="5 7" id="KW-0472">Membrane</keyword>
<dbReference type="GO" id="GO:0015297">
    <property type="term" value="F:antiporter activity"/>
    <property type="evidence" value="ECO:0007669"/>
    <property type="project" value="InterPro"/>
</dbReference>
<evidence type="ECO:0000313" key="8">
    <source>
        <dbReference type="EMBL" id="QFR37243.1"/>
    </source>
</evidence>
<keyword evidence="3 7" id="KW-0812">Transmembrane</keyword>
<feature type="transmembrane region" description="Helical" evidence="7">
    <location>
        <begin position="458"/>
        <end position="478"/>
    </location>
</feature>
<feature type="region of interest" description="Disordered" evidence="6">
    <location>
        <begin position="115"/>
        <end position="141"/>
    </location>
</feature>
<reference evidence="8" key="1">
    <citation type="journal article" date="2019" name="Front. Microbiol.">
        <title>An Overview of Genes From Cyberlindnera americana, a Symbiont Yeast Isolated From the Gut of the Bark Beetle Dendroctonus rhizophagus (Curculionidae: Scolytinae), Involved in the Detoxification Process Using Genome and Transcriptome Data.</title>
        <authorList>
            <person name="Soto-Robles L.V."/>
            <person name="Torres-Banda V."/>
            <person name="Rivera-Orduna F.N."/>
            <person name="Curiel-Quesada E."/>
            <person name="Hidalgo-Lara M.E."/>
            <person name="Zuniga G."/>
        </authorList>
    </citation>
    <scope>NUCLEOTIDE SEQUENCE</scope>
    <source>
        <strain evidence="8">ChDrAdgY46</strain>
    </source>
</reference>
<feature type="transmembrane region" description="Helical" evidence="7">
    <location>
        <begin position="346"/>
        <end position="367"/>
    </location>
</feature>
<proteinExistence type="inferred from homology"/>
<evidence type="ECO:0000256" key="4">
    <source>
        <dbReference type="ARBA" id="ARBA00022989"/>
    </source>
</evidence>
<evidence type="ECO:0000256" key="7">
    <source>
        <dbReference type="SAM" id="Phobius"/>
    </source>
</evidence>
<evidence type="ECO:0000256" key="5">
    <source>
        <dbReference type="ARBA" id="ARBA00023136"/>
    </source>
</evidence>
<evidence type="ECO:0000256" key="2">
    <source>
        <dbReference type="ARBA" id="ARBA00010199"/>
    </source>
</evidence>
<dbReference type="GO" id="GO:1990961">
    <property type="term" value="P:xenobiotic detoxification by transmembrane export across the plasma membrane"/>
    <property type="evidence" value="ECO:0007669"/>
    <property type="project" value="InterPro"/>
</dbReference>
<feature type="transmembrane region" description="Helical" evidence="7">
    <location>
        <begin position="373"/>
        <end position="399"/>
    </location>
</feature>
<sequence length="645" mass="71161">MVATVLSDALKQLHGHPALRTNGFGIANSHRKFALTFIPPSTKSPLFVYGKSPGARSFLSLGTDYEDIRDSDDSGDERDGGELSRTVSLPSMISEAHEPAELDWLLEEHTRRYSSVNNSESSDEGEDDDDLDVPNYHGYQDESDEFTSFMTRIRHNTRTMTAHHRKNSLTSMGSVSIQQQVEEDFATETVTKETEIKKLLQYAIPLIVTFLLEQIFSVVCVLVVGHLGKSELAAVSLATMTSNIVFAVFEGLATALDTLCPQAYGAGDLHGVGIHLQRCTLLSLTLFVPFGFIWWFSDVILSLLVPEKEVVQLASQFLRLMLPGAPAYIVFENLKRYLQAQGIFEAGTYVLLFCAPLNVLVSYVLVWDSRIGIGFIGAPIAVTLNFWLMLILLTSYVIFIDGSKCWGGFSKKSLDHWNDLLHLAIPGVIMLMAESFSYEIMTLFSSYWGTDYMATQSAVSTLASLTYMIPFSVGIASSTRIANFIGAKRIDCAKLAADIGIQAAVLTGVINCLVFLIFRRQLAGVFSKDPQVVSMTVDIFPLIAVIQIFDSLNAVAGCCLRGQGMQRTGSTVNLIVYYIIGIPLAWVLGFFFELKLVGLWVSIGISIALIGIIEAWFVLAAKWQMILDEAEERQVSDLEDGELSD</sequence>
<dbReference type="GO" id="GO:0042910">
    <property type="term" value="F:xenobiotic transmembrane transporter activity"/>
    <property type="evidence" value="ECO:0007669"/>
    <property type="project" value="InterPro"/>
</dbReference>
<comment type="subcellular location">
    <subcellularLocation>
        <location evidence="1">Membrane</location>
        <topology evidence="1">Multi-pass membrane protein</topology>
    </subcellularLocation>
</comment>
<name>A0A5P8N9A4_9ASCO</name>
<feature type="transmembrane region" description="Helical" evidence="7">
    <location>
        <begin position="279"/>
        <end position="297"/>
    </location>
</feature>
<feature type="region of interest" description="Disordered" evidence="6">
    <location>
        <begin position="67"/>
        <end position="92"/>
    </location>
</feature>
<evidence type="ECO:0000256" key="3">
    <source>
        <dbReference type="ARBA" id="ARBA00022692"/>
    </source>
</evidence>
<dbReference type="AlphaFoldDB" id="A0A5P8N9A4"/>
<feature type="transmembrane region" description="Helical" evidence="7">
    <location>
        <begin position="202"/>
        <end position="224"/>
    </location>
</feature>
<keyword evidence="4 7" id="KW-1133">Transmembrane helix</keyword>
<evidence type="ECO:0000256" key="6">
    <source>
        <dbReference type="SAM" id="MobiDB-lite"/>
    </source>
</evidence>
<feature type="transmembrane region" description="Helical" evidence="7">
    <location>
        <begin position="420"/>
        <end position="438"/>
    </location>
</feature>
<dbReference type="PANTHER" id="PTHR11206">
    <property type="entry name" value="MULTIDRUG RESISTANCE PROTEIN"/>
    <property type="match status" value="1"/>
</dbReference>
<dbReference type="InterPro" id="IPR002528">
    <property type="entry name" value="MATE_fam"/>
</dbReference>
<feature type="transmembrane region" description="Helical" evidence="7">
    <location>
        <begin position="598"/>
        <end position="619"/>
    </location>
</feature>
<dbReference type="InterPro" id="IPR045069">
    <property type="entry name" value="MATE_euk"/>
</dbReference>
<evidence type="ECO:0000256" key="1">
    <source>
        <dbReference type="ARBA" id="ARBA00004141"/>
    </source>
</evidence>
<dbReference type="EMBL" id="MK890738">
    <property type="protein sequence ID" value="QFR37243.1"/>
    <property type="molecule type" value="Genomic_DNA"/>
</dbReference>
<feature type="compositionally biased region" description="Basic and acidic residues" evidence="6">
    <location>
        <begin position="67"/>
        <end position="82"/>
    </location>
</feature>
<comment type="similarity">
    <text evidence="2">Belongs to the multi antimicrobial extrusion (MATE) (TC 2.A.66.1) family.</text>
</comment>
<dbReference type="NCBIfam" id="TIGR00797">
    <property type="entry name" value="matE"/>
    <property type="match status" value="1"/>
</dbReference>
<gene>
    <name evidence="8" type="ORF">g1756</name>
</gene>
<feature type="transmembrane region" description="Helical" evidence="7">
    <location>
        <begin position="572"/>
        <end position="592"/>
    </location>
</feature>
<dbReference type="Pfam" id="PF01554">
    <property type="entry name" value="MatE"/>
    <property type="match status" value="2"/>
</dbReference>
<feature type="compositionally biased region" description="Acidic residues" evidence="6">
    <location>
        <begin position="121"/>
        <end position="132"/>
    </location>
</feature>
<accession>A0A5P8N9A4</accession>
<dbReference type="CDD" id="cd13132">
    <property type="entry name" value="MATE_eukaryotic"/>
    <property type="match status" value="1"/>
</dbReference>